<proteinExistence type="predicted"/>
<keyword evidence="5" id="KW-1185">Reference proteome</keyword>
<reference evidence="4 5" key="1">
    <citation type="journal article" date="2015" name="Sci. Rep.">
        <title>The power of single molecule real-time sequencing technology in the de novo assembly of a eukaryotic genome.</title>
        <authorList>
            <person name="Sakai H."/>
            <person name="Naito K."/>
            <person name="Ogiso-Tanaka E."/>
            <person name="Takahashi Y."/>
            <person name="Iseki K."/>
            <person name="Muto C."/>
            <person name="Satou K."/>
            <person name="Teruya K."/>
            <person name="Shiroma A."/>
            <person name="Shimoji M."/>
            <person name="Hirano T."/>
            <person name="Itoh T."/>
            <person name="Kaga A."/>
            <person name="Tomooka N."/>
        </authorList>
    </citation>
    <scope>NUCLEOTIDE SEQUENCE [LARGE SCALE GENOMIC DNA]</scope>
    <source>
        <strain evidence="5">cv. Shumari</strain>
    </source>
</reference>
<evidence type="ECO:0000313" key="4">
    <source>
        <dbReference type="EMBL" id="BAU00291.1"/>
    </source>
</evidence>
<evidence type="ECO:0000259" key="3">
    <source>
        <dbReference type="Pfam" id="PF25458"/>
    </source>
</evidence>
<dbReference type="EMBL" id="AP015043">
    <property type="protein sequence ID" value="BAU00291.1"/>
    <property type="molecule type" value="Genomic_DNA"/>
</dbReference>
<accession>A0A0S3T5S1</accession>
<protein>
    <recommendedName>
        <fullName evidence="3">Integrator complex subunit 4/Protein SIEL C-terminal Ig-like domain-containing protein</fullName>
    </recommendedName>
</protein>
<comment type="subcellular location">
    <subcellularLocation>
        <location evidence="1">Nucleus</location>
    </subcellularLocation>
</comment>
<dbReference type="Proteomes" id="UP000291084">
    <property type="component" value="Chromosome 10"/>
</dbReference>
<dbReference type="InterPro" id="IPR057412">
    <property type="entry name" value="INTS4_C"/>
</dbReference>
<dbReference type="AlphaFoldDB" id="A0A0S3T5S1"/>
<dbReference type="GO" id="GO:0005768">
    <property type="term" value="C:endosome"/>
    <property type="evidence" value="ECO:0007669"/>
    <property type="project" value="TreeGrafter"/>
</dbReference>
<name>A0A0S3T5S1_PHAAN</name>
<evidence type="ECO:0000256" key="1">
    <source>
        <dbReference type="ARBA" id="ARBA00004123"/>
    </source>
</evidence>
<organism evidence="4 5">
    <name type="scientific">Vigna angularis var. angularis</name>
    <dbReference type="NCBI Taxonomy" id="157739"/>
    <lineage>
        <taxon>Eukaryota</taxon>
        <taxon>Viridiplantae</taxon>
        <taxon>Streptophyta</taxon>
        <taxon>Embryophyta</taxon>
        <taxon>Tracheophyta</taxon>
        <taxon>Spermatophyta</taxon>
        <taxon>Magnoliopsida</taxon>
        <taxon>eudicotyledons</taxon>
        <taxon>Gunneridae</taxon>
        <taxon>Pentapetalae</taxon>
        <taxon>rosids</taxon>
        <taxon>fabids</taxon>
        <taxon>Fabales</taxon>
        <taxon>Fabaceae</taxon>
        <taxon>Papilionoideae</taxon>
        <taxon>50 kb inversion clade</taxon>
        <taxon>NPAAA clade</taxon>
        <taxon>indigoferoid/millettioid clade</taxon>
        <taxon>Phaseoleae</taxon>
        <taxon>Vigna</taxon>
    </lineage>
</organism>
<dbReference type="GO" id="GO:0010496">
    <property type="term" value="P:intercellular transport"/>
    <property type="evidence" value="ECO:0007669"/>
    <property type="project" value="TreeGrafter"/>
</dbReference>
<evidence type="ECO:0000313" key="5">
    <source>
        <dbReference type="Proteomes" id="UP000291084"/>
    </source>
</evidence>
<feature type="domain" description="Integrator complex subunit 4/Protein SIEL C-terminal Ig-like" evidence="3">
    <location>
        <begin position="1"/>
        <end position="117"/>
    </location>
</feature>
<evidence type="ECO:0000256" key="2">
    <source>
        <dbReference type="ARBA" id="ARBA00023242"/>
    </source>
</evidence>
<dbReference type="Pfam" id="PF25458">
    <property type="entry name" value="INTS4_C"/>
    <property type="match status" value="1"/>
</dbReference>
<sequence>MEHPLPFVSGLPVGVPCEITLHNISSESKLWLRMTLDDGFVQHIFLDLDCFEGSEVVRKFAFVAPFYRTPEAYYLTLKVCIGAECLFENVGPVQRFGGPKRELVLLCKEKQVYLSKVNKD</sequence>
<dbReference type="PANTHER" id="PTHR20938:SF0">
    <property type="entry name" value="INTEGRATOR COMPLEX SUBUNIT 4"/>
    <property type="match status" value="1"/>
</dbReference>
<dbReference type="PANTHER" id="PTHR20938">
    <property type="entry name" value="INTEGRATOR COMPLEX SUBUNIT 4"/>
    <property type="match status" value="1"/>
</dbReference>
<keyword evidence="2" id="KW-0539">Nucleus</keyword>
<gene>
    <name evidence="4" type="primary">Vigan.10G187200</name>
    <name evidence="4" type="ORF">VIGAN_10187200</name>
</gene>
<dbReference type="GO" id="GO:0005634">
    <property type="term" value="C:nucleus"/>
    <property type="evidence" value="ECO:0007669"/>
    <property type="project" value="UniProtKB-SubCell"/>
</dbReference>